<dbReference type="PROSITE" id="PS50977">
    <property type="entry name" value="HTH_TETR_2"/>
    <property type="match status" value="1"/>
</dbReference>
<dbReference type="SUPFAM" id="SSF48498">
    <property type="entry name" value="Tetracyclin repressor-like, C-terminal domain"/>
    <property type="match status" value="1"/>
</dbReference>
<evidence type="ECO:0000259" key="3">
    <source>
        <dbReference type="PROSITE" id="PS50977"/>
    </source>
</evidence>
<dbReference type="RefSeq" id="WP_106196495.1">
    <property type="nucleotide sequence ID" value="NZ_PVTF01000022.1"/>
</dbReference>
<sequence length="188" mass="20019">MSRAEATKARILAAATAEFSAFGIAGARVDRVAAAAEANKNLIYVYFSSKDRLFDAVFDAHVVQVMDEVPFTAEDLPSYAGALFDFYLAHPDLPRLATWHRLERGALEQLPAVAASYRSKVDAVTRAQAEGRVTTARSPEIVLALVFALAGTWGPASPTAFPSADGDAARREAVVDMVRGLVGVPGPL</sequence>
<protein>
    <submittedName>
        <fullName evidence="4">TetR family transcriptional regulator</fullName>
    </submittedName>
</protein>
<dbReference type="InterPro" id="IPR001647">
    <property type="entry name" value="HTH_TetR"/>
</dbReference>
<dbReference type="Gene3D" id="1.10.357.10">
    <property type="entry name" value="Tetracycline Repressor, domain 2"/>
    <property type="match status" value="1"/>
</dbReference>
<dbReference type="EMBL" id="PVTF01000022">
    <property type="protein sequence ID" value="PRY31633.1"/>
    <property type="molecule type" value="Genomic_DNA"/>
</dbReference>
<dbReference type="SUPFAM" id="SSF46689">
    <property type="entry name" value="Homeodomain-like"/>
    <property type="match status" value="1"/>
</dbReference>
<dbReference type="PANTHER" id="PTHR30328">
    <property type="entry name" value="TRANSCRIPTIONAL REPRESSOR"/>
    <property type="match status" value="1"/>
</dbReference>
<dbReference type="Proteomes" id="UP000239494">
    <property type="component" value="Unassembled WGS sequence"/>
</dbReference>
<keyword evidence="1 2" id="KW-0238">DNA-binding</keyword>
<dbReference type="Pfam" id="PF17926">
    <property type="entry name" value="TetR_C_21"/>
    <property type="match status" value="1"/>
</dbReference>
<reference evidence="4 5" key="1">
    <citation type="submission" date="2018-03" db="EMBL/GenBank/DDBJ databases">
        <title>Genomic Encyclopedia of Archaeal and Bacterial Type Strains, Phase II (KMG-II): from individual species to whole genera.</title>
        <authorList>
            <person name="Goeker M."/>
        </authorList>
    </citation>
    <scope>NUCLEOTIDE SEQUENCE [LARGE SCALE GENOMIC DNA]</scope>
    <source>
        <strain evidence="4 5">DSM 44720</strain>
    </source>
</reference>
<evidence type="ECO:0000256" key="1">
    <source>
        <dbReference type="ARBA" id="ARBA00023125"/>
    </source>
</evidence>
<feature type="DNA-binding region" description="H-T-H motif" evidence="2">
    <location>
        <begin position="28"/>
        <end position="47"/>
    </location>
</feature>
<evidence type="ECO:0000313" key="5">
    <source>
        <dbReference type="Proteomes" id="UP000239494"/>
    </source>
</evidence>
<accession>A0A2T0SE62</accession>
<dbReference type="InterPro" id="IPR050109">
    <property type="entry name" value="HTH-type_TetR-like_transc_reg"/>
</dbReference>
<evidence type="ECO:0000256" key="2">
    <source>
        <dbReference type="PROSITE-ProRule" id="PRU00335"/>
    </source>
</evidence>
<dbReference type="PANTHER" id="PTHR30328:SF54">
    <property type="entry name" value="HTH-TYPE TRANSCRIPTIONAL REPRESSOR SCO4008"/>
    <property type="match status" value="1"/>
</dbReference>
<feature type="domain" description="HTH tetR-type" evidence="3">
    <location>
        <begin position="5"/>
        <end position="65"/>
    </location>
</feature>
<dbReference type="InterPro" id="IPR009057">
    <property type="entry name" value="Homeodomain-like_sf"/>
</dbReference>
<dbReference type="OrthoDB" id="4726108at2"/>
<gene>
    <name evidence="4" type="ORF">CLV43_12239</name>
</gene>
<name>A0A2T0SE62_9PSEU</name>
<dbReference type="Pfam" id="PF00440">
    <property type="entry name" value="TetR_N"/>
    <property type="match status" value="1"/>
</dbReference>
<evidence type="ECO:0000313" key="4">
    <source>
        <dbReference type="EMBL" id="PRY31633.1"/>
    </source>
</evidence>
<dbReference type="InterPro" id="IPR041467">
    <property type="entry name" value="Sco4008_C"/>
</dbReference>
<keyword evidence="5" id="KW-1185">Reference proteome</keyword>
<dbReference type="InterPro" id="IPR036271">
    <property type="entry name" value="Tet_transcr_reg_TetR-rel_C_sf"/>
</dbReference>
<dbReference type="GO" id="GO:0006355">
    <property type="term" value="P:regulation of DNA-templated transcription"/>
    <property type="evidence" value="ECO:0007669"/>
    <property type="project" value="UniProtKB-ARBA"/>
</dbReference>
<proteinExistence type="predicted"/>
<dbReference type="AlphaFoldDB" id="A0A2T0SE62"/>
<organism evidence="4 5">
    <name type="scientific">Umezawaea tangerina</name>
    <dbReference type="NCBI Taxonomy" id="84725"/>
    <lineage>
        <taxon>Bacteria</taxon>
        <taxon>Bacillati</taxon>
        <taxon>Actinomycetota</taxon>
        <taxon>Actinomycetes</taxon>
        <taxon>Pseudonocardiales</taxon>
        <taxon>Pseudonocardiaceae</taxon>
        <taxon>Umezawaea</taxon>
    </lineage>
</organism>
<comment type="caution">
    <text evidence="4">The sequence shown here is derived from an EMBL/GenBank/DDBJ whole genome shotgun (WGS) entry which is preliminary data.</text>
</comment>
<dbReference type="GO" id="GO:0003677">
    <property type="term" value="F:DNA binding"/>
    <property type="evidence" value="ECO:0007669"/>
    <property type="project" value="UniProtKB-UniRule"/>
</dbReference>